<dbReference type="RefSeq" id="XP_067715032.1">
    <property type="nucleotide sequence ID" value="XM_067858931.1"/>
</dbReference>
<dbReference type="GeneID" id="94194444"/>
<dbReference type="Proteomes" id="UP001497744">
    <property type="component" value="Unassembled WGS sequence"/>
</dbReference>
<evidence type="ECO:0000256" key="1">
    <source>
        <dbReference type="SAM" id="MobiDB-lite"/>
    </source>
</evidence>
<feature type="compositionally biased region" description="Polar residues" evidence="1">
    <location>
        <begin position="570"/>
        <end position="580"/>
    </location>
</feature>
<keyword evidence="3" id="KW-1185">Reference proteome</keyword>
<evidence type="ECO:0000313" key="2">
    <source>
        <dbReference type="EMBL" id="GIX62963.1"/>
    </source>
</evidence>
<gene>
    <name evidence="2" type="ORF">BcabD6B2_23980</name>
</gene>
<feature type="compositionally biased region" description="Basic residues" evidence="1">
    <location>
        <begin position="492"/>
        <end position="511"/>
    </location>
</feature>
<feature type="compositionally biased region" description="Basic residues" evidence="1">
    <location>
        <begin position="467"/>
        <end position="477"/>
    </location>
</feature>
<protein>
    <submittedName>
        <fullName evidence="2">Uncharacterized protein</fullName>
    </submittedName>
</protein>
<proteinExistence type="predicted"/>
<feature type="region of interest" description="Disordered" evidence="1">
    <location>
        <begin position="456"/>
        <end position="580"/>
    </location>
</feature>
<name>A0AAV4LSJ8_BABCB</name>
<accession>A0AAV4LSJ8</accession>
<organism evidence="2 3">
    <name type="scientific">Babesia caballi</name>
    <dbReference type="NCBI Taxonomy" id="5871"/>
    <lineage>
        <taxon>Eukaryota</taxon>
        <taxon>Sar</taxon>
        <taxon>Alveolata</taxon>
        <taxon>Apicomplexa</taxon>
        <taxon>Aconoidasida</taxon>
        <taxon>Piroplasmida</taxon>
        <taxon>Babesiidae</taxon>
        <taxon>Babesia</taxon>
    </lineage>
</organism>
<reference evidence="2 3" key="1">
    <citation type="submission" date="2021-06" db="EMBL/GenBank/DDBJ databases">
        <title>Genome sequence of Babesia caballi.</title>
        <authorList>
            <person name="Yamagishi J."/>
            <person name="Kidaka T."/>
            <person name="Ochi A."/>
        </authorList>
    </citation>
    <scope>NUCLEOTIDE SEQUENCE [LARGE SCALE GENOMIC DNA]</scope>
    <source>
        <strain evidence="2">USDA-D6B2</strain>
    </source>
</reference>
<dbReference type="AlphaFoldDB" id="A0AAV4LSJ8"/>
<sequence>MGDTAVVEPVDGFRCEYGATAGNGDACLLGDIDTPDGTTAIQAETDANSGENADSGDVALTFKQNLHYGEVLIGKMKQCLEVVDTTDLELMILLAQTLGNVYFPAAAACESLFRDINVDAMSERQLCQFTHACALASNTHKVNLDSVVKQCMDQLAQRSTHNAPMLDAPAVAQAFHASYLTDQMDHELMGALSTYVVSNKVTFSNATEFYRTAIPLAVTGHLAREDLCLWALNELASNADFSREVSHFLFLLTSIAHNVKVAWKPRDKLALRATALETDIYEKAEIYLRQMEGERNRFPSPRAAVLYLIERANGLIKTSSNDEFVQILLLNCVRNFKPDSRIRFELLNECKKRVNEISCGGIPQVLQTLFTLFSPNAPELVEAFALYLDRVLAEVTMFNSAAVPQIDGSRLFALTFLQDISLLGNVLAVFDRCNLNRGDLAVQVVEMLERSNFHQVNKTGTYQTTRHAARDRRRATTRRPAPLPGVLPGSPRRPRRHRRRAAAAPATRRRGLSGAAGGSRRVLRRGAARTEPAQTPGAPPVHPTAGRPEPVAPNSCRPANSEAPAKRSRPSSTDSADSTH</sequence>
<evidence type="ECO:0000313" key="3">
    <source>
        <dbReference type="Proteomes" id="UP001497744"/>
    </source>
</evidence>
<comment type="caution">
    <text evidence="2">The sequence shown here is derived from an EMBL/GenBank/DDBJ whole genome shotgun (WGS) entry which is preliminary data.</text>
</comment>
<dbReference type="EMBL" id="BPLF01000002">
    <property type="protein sequence ID" value="GIX62963.1"/>
    <property type="molecule type" value="Genomic_DNA"/>
</dbReference>